<dbReference type="CDD" id="cd13926">
    <property type="entry name" value="N-acetylmuramidase_GH108"/>
    <property type="match status" value="1"/>
</dbReference>
<dbReference type="SUPFAM" id="SSF53955">
    <property type="entry name" value="Lysozyme-like"/>
    <property type="match status" value="1"/>
</dbReference>
<dbReference type="AlphaFoldDB" id="A0A6N7LIM2"/>
<dbReference type="InterPro" id="IPR008565">
    <property type="entry name" value="TtsA-like_GH18_dom"/>
</dbReference>
<dbReference type="Gene3D" id="1.20.141.10">
    <property type="entry name" value="Chitosanase, subunit A, domain 1"/>
    <property type="match status" value="1"/>
</dbReference>
<dbReference type="InterPro" id="IPR023346">
    <property type="entry name" value="Lysozyme-like_dom_sf"/>
</dbReference>
<proteinExistence type="predicted"/>
<evidence type="ECO:0000259" key="1">
    <source>
        <dbReference type="Pfam" id="PF05838"/>
    </source>
</evidence>
<dbReference type="Proteomes" id="UP000439983">
    <property type="component" value="Unassembled WGS sequence"/>
</dbReference>
<gene>
    <name evidence="3" type="ORF">GHK62_22715</name>
</gene>
<feature type="domain" description="Peptidoglycan binding" evidence="2">
    <location>
        <begin position="98"/>
        <end position="163"/>
    </location>
</feature>
<name>A0A6N7LIM2_SINTE</name>
<dbReference type="Pfam" id="PF09374">
    <property type="entry name" value="PG_binding_3"/>
    <property type="match status" value="1"/>
</dbReference>
<dbReference type="RefSeq" id="WP_153441336.1">
    <property type="nucleotide sequence ID" value="NZ_JACIGA010000002.1"/>
</dbReference>
<feature type="domain" description="TtsA-like Glycoside hydrolase family 108" evidence="1">
    <location>
        <begin position="11"/>
        <end position="95"/>
    </location>
</feature>
<organism evidence="3 4">
    <name type="scientific">Sinorhizobium terangae</name>
    <dbReference type="NCBI Taxonomy" id="110322"/>
    <lineage>
        <taxon>Bacteria</taxon>
        <taxon>Pseudomonadati</taxon>
        <taxon>Pseudomonadota</taxon>
        <taxon>Alphaproteobacteria</taxon>
        <taxon>Hyphomicrobiales</taxon>
        <taxon>Rhizobiaceae</taxon>
        <taxon>Sinorhizobium/Ensifer group</taxon>
        <taxon>Sinorhizobium</taxon>
    </lineage>
</organism>
<dbReference type="InterPro" id="IPR018537">
    <property type="entry name" value="Peptidoglycan-bd_3"/>
</dbReference>
<dbReference type="Pfam" id="PF05838">
    <property type="entry name" value="Glyco_hydro_108"/>
    <property type="match status" value="1"/>
</dbReference>
<evidence type="ECO:0000313" key="4">
    <source>
        <dbReference type="Proteomes" id="UP000439983"/>
    </source>
</evidence>
<accession>A0A6N7LIM2</accession>
<comment type="caution">
    <text evidence="3">The sequence shown here is derived from an EMBL/GenBank/DDBJ whole genome shotgun (WGS) entry which is preliminary data.</text>
</comment>
<evidence type="ECO:0000313" key="3">
    <source>
        <dbReference type="EMBL" id="MQX17466.1"/>
    </source>
</evidence>
<dbReference type="OrthoDB" id="9815229at2"/>
<dbReference type="EMBL" id="WITC01000097">
    <property type="protein sequence ID" value="MQX17466.1"/>
    <property type="molecule type" value="Genomic_DNA"/>
</dbReference>
<protein>
    <submittedName>
        <fullName evidence="3">Uncharacterized protein</fullName>
    </submittedName>
</protein>
<keyword evidence="4" id="KW-1185">Reference proteome</keyword>
<reference evidence="3 4" key="1">
    <citation type="journal article" date="2013" name="Genome Biol.">
        <title>Comparative genomics of the core and accessory genomes of 48 Sinorhizobium strains comprising five genospecies.</title>
        <authorList>
            <person name="Sugawara M."/>
            <person name="Epstein B."/>
            <person name="Badgley B.D."/>
            <person name="Unno T."/>
            <person name="Xu L."/>
            <person name="Reese J."/>
            <person name="Gyaneshwar P."/>
            <person name="Denny R."/>
            <person name="Mudge J."/>
            <person name="Bharti A.K."/>
            <person name="Farmer A.D."/>
            <person name="May G.D."/>
            <person name="Woodward J.E."/>
            <person name="Medigue C."/>
            <person name="Vallenet D."/>
            <person name="Lajus A."/>
            <person name="Rouy Z."/>
            <person name="Martinez-Vaz B."/>
            <person name="Tiffin P."/>
            <person name="Young N.D."/>
            <person name="Sadowsky M.J."/>
        </authorList>
    </citation>
    <scope>NUCLEOTIDE SEQUENCE [LARGE SCALE GENOMIC DNA]</scope>
    <source>
        <strain evidence="3 4">USDA4894</strain>
    </source>
</reference>
<sequence length="206" mass="23561">MARESLPDSMRFIMKWEGGFVDDPDDRGGRTNKGITQEVYNSWRSRIGQPSRDVKQIDDEEVQAIYDGNYWTPAGCDLLRRRLDLAQFDTAVNMGTGRAIRILQAAVGTRIDGQFGPTTKRACDACDLGTTLIHYTQIREGLYRRFAQAPGQSKFLRGWMNRLNDLRREIGLPGFERIRQESDFGDMPYIARIPDLPEGAPLERWD</sequence>
<evidence type="ECO:0000259" key="2">
    <source>
        <dbReference type="Pfam" id="PF09374"/>
    </source>
</evidence>